<proteinExistence type="predicted"/>
<reference evidence="2" key="1">
    <citation type="submission" date="2014-11" db="EMBL/GenBank/DDBJ databases">
        <authorList>
            <person name="Amaro Gonzalez C."/>
        </authorList>
    </citation>
    <scope>NUCLEOTIDE SEQUENCE</scope>
</reference>
<reference evidence="2" key="2">
    <citation type="journal article" date="2015" name="Fish Shellfish Immunol.">
        <title>Early steps in the European eel (Anguilla anguilla)-Vibrio vulnificus interaction in the gills: Role of the RtxA13 toxin.</title>
        <authorList>
            <person name="Callol A."/>
            <person name="Pajuelo D."/>
            <person name="Ebbesson L."/>
            <person name="Teles M."/>
            <person name="MacKenzie S."/>
            <person name="Amaro C."/>
        </authorList>
    </citation>
    <scope>NUCLEOTIDE SEQUENCE</scope>
</reference>
<feature type="region of interest" description="Disordered" evidence="1">
    <location>
        <begin position="1"/>
        <end position="22"/>
    </location>
</feature>
<feature type="compositionally biased region" description="Basic residues" evidence="1">
    <location>
        <begin position="1"/>
        <end position="13"/>
    </location>
</feature>
<name>A0A0E9QIS7_ANGAN</name>
<organism evidence="2">
    <name type="scientific">Anguilla anguilla</name>
    <name type="common">European freshwater eel</name>
    <name type="synonym">Muraena anguilla</name>
    <dbReference type="NCBI Taxonomy" id="7936"/>
    <lineage>
        <taxon>Eukaryota</taxon>
        <taxon>Metazoa</taxon>
        <taxon>Chordata</taxon>
        <taxon>Craniata</taxon>
        <taxon>Vertebrata</taxon>
        <taxon>Euteleostomi</taxon>
        <taxon>Actinopterygii</taxon>
        <taxon>Neopterygii</taxon>
        <taxon>Teleostei</taxon>
        <taxon>Anguilliformes</taxon>
        <taxon>Anguillidae</taxon>
        <taxon>Anguilla</taxon>
    </lineage>
</organism>
<evidence type="ECO:0000313" key="2">
    <source>
        <dbReference type="EMBL" id="JAH15993.1"/>
    </source>
</evidence>
<dbReference type="AlphaFoldDB" id="A0A0E9QIS7"/>
<accession>A0A0E9QIS7</accession>
<evidence type="ECO:0000256" key="1">
    <source>
        <dbReference type="SAM" id="MobiDB-lite"/>
    </source>
</evidence>
<sequence length="87" mass="9592">MGKREGGKKRGRKGGAGSGAFKEAKEAEEGSLHLCFQHCVRELSPHDLYKKKIQTYSKPAMAVQTPLAQYSTECVRVRVCMCVCVCV</sequence>
<dbReference type="EMBL" id="GBXM01092584">
    <property type="protein sequence ID" value="JAH15993.1"/>
    <property type="molecule type" value="Transcribed_RNA"/>
</dbReference>
<protein>
    <submittedName>
        <fullName evidence="2">Uncharacterized protein</fullName>
    </submittedName>
</protein>